<keyword evidence="2" id="KW-1133">Transmembrane helix</keyword>
<dbReference type="GO" id="GO:0022857">
    <property type="term" value="F:transmembrane transporter activity"/>
    <property type="evidence" value="ECO:0007669"/>
    <property type="project" value="InterPro"/>
</dbReference>
<proteinExistence type="predicted"/>
<dbReference type="PANTHER" id="PTHR11360:SF284">
    <property type="entry name" value="EG:103B4.3 PROTEIN-RELATED"/>
    <property type="match status" value="1"/>
</dbReference>
<feature type="transmembrane region" description="Helical" evidence="2">
    <location>
        <begin position="20"/>
        <end position="41"/>
    </location>
</feature>
<organism evidence="4">
    <name type="scientific">Cladocopium goreaui</name>
    <dbReference type="NCBI Taxonomy" id="2562237"/>
    <lineage>
        <taxon>Eukaryota</taxon>
        <taxon>Sar</taxon>
        <taxon>Alveolata</taxon>
        <taxon>Dinophyceae</taxon>
        <taxon>Suessiales</taxon>
        <taxon>Symbiodiniaceae</taxon>
        <taxon>Cladocopium</taxon>
    </lineage>
</organism>
<evidence type="ECO:0000313" key="7">
    <source>
        <dbReference type="Proteomes" id="UP001152797"/>
    </source>
</evidence>
<feature type="transmembrane region" description="Helical" evidence="2">
    <location>
        <begin position="224"/>
        <end position="241"/>
    </location>
</feature>
<comment type="caution">
    <text evidence="4">The sequence shown here is derived from an EMBL/GenBank/DDBJ whole genome shotgun (WGS) entry which is preliminary data.</text>
</comment>
<dbReference type="InterPro" id="IPR020846">
    <property type="entry name" value="MFS_dom"/>
</dbReference>
<dbReference type="EMBL" id="CAMXCT010005224">
    <property type="protein sequence ID" value="CAI4011784.1"/>
    <property type="molecule type" value="Genomic_DNA"/>
</dbReference>
<feature type="transmembrane region" description="Helical" evidence="2">
    <location>
        <begin position="141"/>
        <end position="159"/>
    </location>
</feature>
<feature type="transmembrane region" description="Helical" evidence="2">
    <location>
        <begin position="171"/>
        <end position="191"/>
    </location>
</feature>
<dbReference type="Pfam" id="PF07690">
    <property type="entry name" value="MFS_1"/>
    <property type="match status" value="2"/>
</dbReference>
<dbReference type="InterPro" id="IPR050327">
    <property type="entry name" value="Proton-linked_MCT"/>
</dbReference>
<keyword evidence="2" id="KW-0812">Transmembrane</keyword>
<feature type="transmembrane region" description="Helical" evidence="2">
    <location>
        <begin position="81"/>
        <end position="101"/>
    </location>
</feature>
<dbReference type="Proteomes" id="UP001152797">
    <property type="component" value="Unassembled WGS sequence"/>
</dbReference>
<feature type="domain" description="Major facilitator superfamily (MFS) profile" evidence="3">
    <location>
        <begin position="1"/>
        <end position="403"/>
    </location>
</feature>
<dbReference type="PANTHER" id="PTHR11360">
    <property type="entry name" value="MONOCARBOXYLATE TRANSPORTER"/>
    <property type="match status" value="1"/>
</dbReference>
<dbReference type="EMBL" id="CAMXCT030005224">
    <property type="protein sequence ID" value="CAL4799096.1"/>
    <property type="molecule type" value="Genomic_DNA"/>
</dbReference>
<sequence>MEDASAGGCQPHLVKKVVACFVNMIFSLGPIYGFSVFLPFIKADLGISLPEVAAIGSTLNTATFVGSFLAGITIPQRAGHASVALIGAIGVSIGLASLSMIEKSFAAYAAVLLAGLGLGSTNLAGLVALNATVAAKKRATFVGFASCGTSVGTMLLPHFYTLLTEAMDWRWAMRINSAVSCVFLAAAAPFFRVQENQGLLASPTSTRQVGANLGIQEVMRDPRFLCWWLNMFLCFLGFYLPPTLLAEFARNELHLSANLTAVCYSLIGVSGLFTRLSLGCLTHLLGGPRRLFFMAQLLVGALACCLPFCRNAESLLVWSAVYGSSIGPIIALVSVVLSDLFGTKDLALYHGCSRTGVGVGNLLGIPLLSLLAEQQGFTVALILSGALVSFSTVFLIVLELLHRKKLRDEVQEGTC</sequence>
<evidence type="ECO:0000313" key="5">
    <source>
        <dbReference type="EMBL" id="CAL1165159.1"/>
    </source>
</evidence>
<feature type="transmembrane region" description="Helical" evidence="2">
    <location>
        <begin position="315"/>
        <end position="340"/>
    </location>
</feature>
<name>A0A9P1DK49_9DINO</name>
<evidence type="ECO:0000313" key="6">
    <source>
        <dbReference type="EMBL" id="CAL4799096.1"/>
    </source>
</evidence>
<evidence type="ECO:0000313" key="4">
    <source>
        <dbReference type="EMBL" id="CAI4011784.1"/>
    </source>
</evidence>
<keyword evidence="7" id="KW-1185">Reference proteome</keyword>
<evidence type="ECO:0000256" key="1">
    <source>
        <dbReference type="ARBA" id="ARBA00004141"/>
    </source>
</evidence>
<dbReference type="OrthoDB" id="2213137at2759"/>
<dbReference type="EMBL" id="CAMXCT020005224">
    <property type="protein sequence ID" value="CAL1165159.1"/>
    <property type="molecule type" value="Genomic_DNA"/>
</dbReference>
<dbReference type="GO" id="GO:0016020">
    <property type="term" value="C:membrane"/>
    <property type="evidence" value="ECO:0007669"/>
    <property type="project" value="UniProtKB-SubCell"/>
</dbReference>
<evidence type="ECO:0000256" key="2">
    <source>
        <dbReference type="SAM" id="Phobius"/>
    </source>
</evidence>
<dbReference type="SUPFAM" id="SSF103473">
    <property type="entry name" value="MFS general substrate transporter"/>
    <property type="match status" value="1"/>
</dbReference>
<feature type="transmembrane region" description="Helical" evidence="2">
    <location>
        <begin position="377"/>
        <end position="398"/>
    </location>
</feature>
<protein>
    <submittedName>
        <fullName evidence="6">Monocarboxylate transporter 2</fullName>
    </submittedName>
</protein>
<reference evidence="5" key="2">
    <citation type="submission" date="2024-04" db="EMBL/GenBank/DDBJ databases">
        <authorList>
            <person name="Chen Y."/>
            <person name="Shah S."/>
            <person name="Dougan E. K."/>
            <person name="Thang M."/>
            <person name="Chan C."/>
        </authorList>
    </citation>
    <scope>NUCLEOTIDE SEQUENCE [LARGE SCALE GENOMIC DNA]</scope>
</reference>
<dbReference type="AlphaFoldDB" id="A0A9P1DK49"/>
<dbReference type="Gene3D" id="1.20.1250.20">
    <property type="entry name" value="MFS general substrate transporter like domains"/>
    <property type="match status" value="2"/>
</dbReference>
<feature type="transmembrane region" description="Helical" evidence="2">
    <location>
        <begin position="53"/>
        <end position="74"/>
    </location>
</feature>
<gene>
    <name evidence="4" type="ORF">C1SCF055_LOCUS36913</name>
</gene>
<reference evidence="4" key="1">
    <citation type="submission" date="2022-10" db="EMBL/GenBank/DDBJ databases">
        <authorList>
            <person name="Chen Y."/>
            <person name="Dougan E. K."/>
            <person name="Chan C."/>
            <person name="Rhodes N."/>
            <person name="Thang M."/>
        </authorList>
    </citation>
    <scope>NUCLEOTIDE SEQUENCE</scope>
</reference>
<keyword evidence="2" id="KW-0472">Membrane</keyword>
<dbReference type="PROSITE" id="PS50850">
    <property type="entry name" value="MFS"/>
    <property type="match status" value="1"/>
</dbReference>
<feature type="transmembrane region" description="Helical" evidence="2">
    <location>
        <begin position="290"/>
        <end position="309"/>
    </location>
</feature>
<dbReference type="InterPro" id="IPR011701">
    <property type="entry name" value="MFS"/>
</dbReference>
<accession>A0A9P1DK49</accession>
<dbReference type="InterPro" id="IPR036259">
    <property type="entry name" value="MFS_trans_sf"/>
</dbReference>
<feature type="transmembrane region" description="Helical" evidence="2">
    <location>
        <begin position="107"/>
        <end position="129"/>
    </location>
</feature>
<evidence type="ECO:0000259" key="3">
    <source>
        <dbReference type="PROSITE" id="PS50850"/>
    </source>
</evidence>
<comment type="subcellular location">
    <subcellularLocation>
        <location evidence="1">Membrane</location>
        <topology evidence="1">Multi-pass membrane protein</topology>
    </subcellularLocation>
</comment>